<evidence type="ECO:0000313" key="3">
    <source>
        <dbReference type="Proteomes" id="UP000236370"/>
    </source>
</evidence>
<dbReference type="AlphaFoldDB" id="A0A2J8P6R8"/>
<comment type="caution">
    <text evidence="2">The sequence shown here is derived from an EMBL/GenBank/DDBJ whole genome shotgun (WGS) entry which is preliminary data.</text>
</comment>
<feature type="non-terminal residue" evidence="2">
    <location>
        <position position="85"/>
    </location>
</feature>
<dbReference type="SMR" id="A0A2J8P6R8"/>
<evidence type="ECO:0000256" key="1">
    <source>
        <dbReference type="SAM" id="Phobius"/>
    </source>
</evidence>
<evidence type="ECO:0000313" key="2">
    <source>
        <dbReference type="EMBL" id="PNI79722.1"/>
    </source>
</evidence>
<sequence length="85" mass="9807">MVHLTPEEKTAVNALWGKVNVDAVGGEALGSSWAMCWCVCWPATLARNSPHKCRLPIRRWWLVWLMPWLTSTIEILDCFLITIRR</sequence>
<keyword evidence="1" id="KW-1133">Transmembrane helix</keyword>
<dbReference type="Proteomes" id="UP000236370">
    <property type="component" value="Unassembled WGS sequence"/>
</dbReference>
<gene>
    <name evidence="2" type="ORF">CK820_G0005983</name>
</gene>
<dbReference type="EMBL" id="NBAG03000219">
    <property type="protein sequence ID" value="PNI79722.1"/>
    <property type="molecule type" value="Genomic_DNA"/>
</dbReference>
<accession>A0A2J8P6R8</accession>
<name>A0A2J8P6R8_PANTR</name>
<proteinExistence type="predicted"/>
<keyword evidence="1" id="KW-0472">Membrane</keyword>
<reference evidence="2 3" key="1">
    <citation type="submission" date="2017-12" db="EMBL/GenBank/DDBJ databases">
        <title>High-resolution comparative analysis of great ape genomes.</title>
        <authorList>
            <person name="Pollen A."/>
            <person name="Hastie A."/>
            <person name="Hormozdiari F."/>
            <person name="Dougherty M."/>
            <person name="Liu R."/>
            <person name="Chaisson M."/>
            <person name="Hoppe E."/>
            <person name="Hill C."/>
            <person name="Pang A."/>
            <person name="Hillier L."/>
            <person name="Baker C."/>
            <person name="Armstrong J."/>
            <person name="Shendure J."/>
            <person name="Paten B."/>
            <person name="Wilson R."/>
            <person name="Chao H."/>
            <person name="Schneider V."/>
            <person name="Ventura M."/>
            <person name="Kronenberg Z."/>
            <person name="Murali S."/>
            <person name="Gordon D."/>
            <person name="Cantsilieris S."/>
            <person name="Munson K."/>
            <person name="Nelson B."/>
            <person name="Raja A."/>
            <person name="Underwood J."/>
            <person name="Diekhans M."/>
            <person name="Fiddes I."/>
            <person name="Haussler D."/>
            <person name="Eichler E."/>
        </authorList>
    </citation>
    <scope>NUCLEOTIDE SEQUENCE [LARGE SCALE GENOMIC DNA]</scope>
    <source>
        <strain evidence="2">Yerkes chimp pedigree #C0471</strain>
    </source>
</reference>
<keyword evidence="1" id="KW-0812">Transmembrane</keyword>
<protein>
    <submittedName>
        <fullName evidence="2">HBD isoform 4</fullName>
    </submittedName>
</protein>
<organism evidence="2 3">
    <name type="scientific">Pan troglodytes</name>
    <name type="common">Chimpanzee</name>
    <dbReference type="NCBI Taxonomy" id="9598"/>
    <lineage>
        <taxon>Eukaryota</taxon>
        <taxon>Metazoa</taxon>
        <taxon>Chordata</taxon>
        <taxon>Craniata</taxon>
        <taxon>Vertebrata</taxon>
        <taxon>Euteleostomi</taxon>
        <taxon>Mammalia</taxon>
        <taxon>Eutheria</taxon>
        <taxon>Euarchontoglires</taxon>
        <taxon>Primates</taxon>
        <taxon>Haplorrhini</taxon>
        <taxon>Catarrhini</taxon>
        <taxon>Hominidae</taxon>
        <taxon>Pan</taxon>
    </lineage>
</organism>
<feature type="transmembrane region" description="Helical" evidence="1">
    <location>
        <begin position="61"/>
        <end position="83"/>
    </location>
</feature>